<dbReference type="AlphaFoldDB" id="A0A4P8XU33"/>
<feature type="compositionally biased region" description="Low complexity" evidence="4">
    <location>
        <begin position="43"/>
        <end position="54"/>
    </location>
</feature>
<dbReference type="OrthoDB" id="9758917at2"/>
<keyword evidence="3" id="KW-0378">Hydrolase</keyword>
<dbReference type="KEGG" id="ruj:E5Z56_01390"/>
<organism evidence="7 8">
    <name type="scientific">Ruminococcus bovis</name>
    <dbReference type="NCBI Taxonomy" id="2564099"/>
    <lineage>
        <taxon>Bacteria</taxon>
        <taxon>Bacillati</taxon>
        <taxon>Bacillota</taxon>
        <taxon>Clostridia</taxon>
        <taxon>Eubacteriales</taxon>
        <taxon>Oscillospiraceae</taxon>
        <taxon>Ruminococcus</taxon>
    </lineage>
</organism>
<evidence type="ECO:0000259" key="6">
    <source>
        <dbReference type="PROSITE" id="PS50106"/>
    </source>
</evidence>
<dbReference type="PROSITE" id="PS50106">
    <property type="entry name" value="PDZ"/>
    <property type="match status" value="1"/>
</dbReference>
<dbReference type="Proteomes" id="UP000301475">
    <property type="component" value="Chromosome"/>
</dbReference>
<accession>A0A4P8XU33</accession>
<name>A0A4P8XU33_9FIRM</name>
<dbReference type="InterPro" id="IPR051201">
    <property type="entry name" value="Chloro_Bact_Ser_Proteases"/>
</dbReference>
<feature type="region of interest" description="Disordered" evidence="4">
    <location>
        <begin position="490"/>
        <end position="547"/>
    </location>
</feature>
<dbReference type="InterPro" id="IPR001940">
    <property type="entry name" value="Peptidase_S1C"/>
</dbReference>
<dbReference type="PANTHER" id="PTHR43343:SF3">
    <property type="entry name" value="PROTEASE DO-LIKE 8, CHLOROPLASTIC"/>
    <property type="match status" value="1"/>
</dbReference>
<dbReference type="GO" id="GO:0004252">
    <property type="term" value="F:serine-type endopeptidase activity"/>
    <property type="evidence" value="ECO:0007669"/>
    <property type="project" value="InterPro"/>
</dbReference>
<dbReference type="Gene3D" id="2.40.10.10">
    <property type="entry name" value="Trypsin-like serine proteases"/>
    <property type="match status" value="2"/>
</dbReference>
<evidence type="ECO:0000256" key="1">
    <source>
        <dbReference type="ARBA" id="ARBA00010541"/>
    </source>
</evidence>
<dbReference type="InterPro" id="IPR001478">
    <property type="entry name" value="PDZ"/>
</dbReference>
<dbReference type="SMART" id="SM00228">
    <property type="entry name" value="PDZ"/>
    <property type="match status" value="1"/>
</dbReference>
<dbReference type="SUPFAM" id="SSF50494">
    <property type="entry name" value="Trypsin-like serine proteases"/>
    <property type="match status" value="1"/>
</dbReference>
<feature type="compositionally biased region" description="Low complexity" evidence="4">
    <location>
        <begin position="498"/>
        <end position="538"/>
    </location>
</feature>
<dbReference type="Pfam" id="PF13365">
    <property type="entry name" value="Trypsin_2"/>
    <property type="match status" value="1"/>
</dbReference>
<dbReference type="PANTHER" id="PTHR43343">
    <property type="entry name" value="PEPTIDASE S12"/>
    <property type="match status" value="1"/>
</dbReference>
<sequence>MYDNNNYNNFNGTNGGEPPVNNQNDDLDLTNEFTQEDYQQSNNQNYYNNQNSNQGFNPDYSVGNNHQSYGNDPYSDSESYRERHSFFENSQQNVAPNYNETVNSYEWGATPNNGQNNPRNFNHKTVKKEKKPVTRSTVAIALVACFLIASVFGVGGGVGTYYLLANKNSTTTGLNVTKSSSTGGTDSTNGTALSTKDITSKVADSVVEIVTESVSYSFYGQAVSQGAGSGVIIDKDGYIVTNHHVIENERSIKVTLKNGNEYTAKLIGSDSDKDVALLKIEPKSDDNLTAAVFGDSDKLAVGDKAVAIGNPLGELGGTVTDGIISALDREVTIDNNSMNLLQTNAAINPGNSGGGLFDGQGNLIGIVVAKASSSSSNESVEGLGFAIPINDVESILNDLKKYGYVKGKPGAIGVVMQDYMDMVYVYSVTENSQADKAGLQKGDKIMSINGEKVSSSADVKKIVTNSKAGDKLKFVVERNGSQKTLTVTIKEASKSETNSNSSNSSNNSSDNSSNIYGNGGSDSYNDSYGSDNSSNGSNEDSVWNYFN</sequence>
<keyword evidence="5" id="KW-0472">Membrane</keyword>
<reference evidence="7 8" key="1">
    <citation type="submission" date="2019-04" db="EMBL/GenBank/DDBJ databases">
        <authorList>
            <person name="Embree M."/>
            <person name="Gaffney J.R."/>
        </authorList>
    </citation>
    <scope>NUCLEOTIDE SEQUENCE [LARGE SCALE GENOMIC DNA]</scope>
    <source>
        <strain evidence="7 8">JE7A12</strain>
    </source>
</reference>
<dbReference type="RefSeq" id="WP_138156196.1">
    <property type="nucleotide sequence ID" value="NZ_CP039381.1"/>
</dbReference>
<evidence type="ECO:0000256" key="3">
    <source>
        <dbReference type="ARBA" id="ARBA00022801"/>
    </source>
</evidence>
<evidence type="ECO:0000256" key="5">
    <source>
        <dbReference type="SAM" id="Phobius"/>
    </source>
</evidence>
<dbReference type="Gene3D" id="2.30.42.10">
    <property type="match status" value="1"/>
</dbReference>
<dbReference type="InterPro" id="IPR043504">
    <property type="entry name" value="Peptidase_S1_PA_chymotrypsin"/>
</dbReference>
<feature type="region of interest" description="Disordered" evidence="4">
    <location>
        <begin position="43"/>
        <end position="83"/>
    </location>
</feature>
<dbReference type="PRINTS" id="PR00834">
    <property type="entry name" value="PROTEASES2C"/>
</dbReference>
<feature type="compositionally biased region" description="Polar residues" evidence="4">
    <location>
        <begin position="62"/>
        <end position="77"/>
    </location>
</feature>
<feature type="domain" description="PDZ" evidence="6">
    <location>
        <begin position="401"/>
        <end position="480"/>
    </location>
</feature>
<feature type="region of interest" description="Disordered" evidence="4">
    <location>
        <begin position="173"/>
        <end position="192"/>
    </location>
</feature>
<evidence type="ECO:0000313" key="8">
    <source>
        <dbReference type="Proteomes" id="UP000301475"/>
    </source>
</evidence>
<evidence type="ECO:0000256" key="2">
    <source>
        <dbReference type="ARBA" id="ARBA00022670"/>
    </source>
</evidence>
<dbReference type="GO" id="GO:0006508">
    <property type="term" value="P:proteolysis"/>
    <property type="evidence" value="ECO:0007669"/>
    <property type="project" value="UniProtKB-KW"/>
</dbReference>
<evidence type="ECO:0000256" key="4">
    <source>
        <dbReference type="SAM" id="MobiDB-lite"/>
    </source>
</evidence>
<gene>
    <name evidence="7" type="ORF">E5Z56_01390</name>
</gene>
<dbReference type="InterPro" id="IPR036034">
    <property type="entry name" value="PDZ_sf"/>
</dbReference>
<feature type="transmembrane region" description="Helical" evidence="5">
    <location>
        <begin position="137"/>
        <end position="164"/>
    </location>
</feature>
<proteinExistence type="inferred from homology"/>
<keyword evidence="5" id="KW-0812">Transmembrane</keyword>
<feature type="compositionally biased region" description="Low complexity" evidence="4">
    <location>
        <begin position="1"/>
        <end position="12"/>
    </location>
</feature>
<dbReference type="InterPro" id="IPR009003">
    <property type="entry name" value="Peptidase_S1_PA"/>
</dbReference>
<keyword evidence="2" id="KW-0645">Protease</keyword>
<dbReference type="Pfam" id="PF13180">
    <property type="entry name" value="PDZ_2"/>
    <property type="match status" value="1"/>
</dbReference>
<comment type="similarity">
    <text evidence="1">Belongs to the peptidase S1C family.</text>
</comment>
<keyword evidence="8" id="KW-1185">Reference proteome</keyword>
<dbReference type="SUPFAM" id="SSF50156">
    <property type="entry name" value="PDZ domain-like"/>
    <property type="match status" value="1"/>
</dbReference>
<feature type="region of interest" description="Disordered" evidence="4">
    <location>
        <begin position="1"/>
        <end position="27"/>
    </location>
</feature>
<evidence type="ECO:0000313" key="7">
    <source>
        <dbReference type="EMBL" id="QCT06102.1"/>
    </source>
</evidence>
<keyword evidence="5" id="KW-1133">Transmembrane helix</keyword>
<protein>
    <submittedName>
        <fullName evidence="7">PDZ domain-containing protein</fullName>
    </submittedName>
</protein>
<dbReference type="EMBL" id="CP039381">
    <property type="protein sequence ID" value="QCT06102.1"/>
    <property type="molecule type" value="Genomic_DNA"/>
</dbReference>
<feature type="compositionally biased region" description="Low complexity" evidence="4">
    <location>
        <begin position="179"/>
        <end position="191"/>
    </location>
</feature>